<organism evidence="1 2">
    <name type="scientific">Moniliophthora roreri</name>
    <name type="common">Frosty pod rot fungus</name>
    <name type="synonym">Monilia roreri</name>
    <dbReference type="NCBI Taxonomy" id="221103"/>
    <lineage>
        <taxon>Eukaryota</taxon>
        <taxon>Fungi</taxon>
        <taxon>Dikarya</taxon>
        <taxon>Basidiomycota</taxon>
        <taxon>Agaricomycotina</taxon>
        <taxon>Agaricomycetes</taxon>
        <taxon>Agaricomycetidae</taxon>
        <taxon>Agaricales</taxon>
        <taxon>Marasmiineae</taxon>
        <taxon>Marasmiaceae</taxon>
        <taxon>Moniliophthora</taxon>
    </lineage>
</organism>
<sequence>MSPCLRIDGVLEGRKNYTSHYKETPQQAATRAKLTKQAEVTFKDAVLTVVPLLDDRPVPSSRRIVSQHTLIKWLSPETPTSGS</sequence>
<proteinExistence type="predicted"/>
<name>A0A0W0FDY6_MONRR</name>
<dbReference type="EMBL" id="LATX01002071">
    <property type="protein sequence ID" value="KTB34485.1"/>
    <property type="molecule type" value="Genomic_DNA"/>
</dbReference>
<evidence type="ECO:0000313" key="2">
    <source>
        <dbReference type="Proteomes" id="UP000054988"/>
    </source>
</evidence>
<comment type="caution">
    <text evidence="1">The sequence shown here is derived from an EMBL/GenBank/DDBJ whole genome shotgun (WGS) entry which is preliminary data.</text>
</comment>
<dbReference type="Proteomes" id="UP000054988">
    <property type="component" value="Unassembled WGS sequence"/>
</dbReference>
<accession>A0A0W0FDY6</accession>
<dbReference type="AlphaFoldDB" id="A0A0W0FDY6"/>
<gene>
    <name evidence="1" type="ORF">WG66_12937</name>
</gene>
<evidence type="ECO:0000313" key="1">
    <source>
        <dbReference type="EMBL" id="KTB34485.1"/>
    </source>
</evidence>
<protein>
    <submittedName>
        <fullName evidence="1">Uncharacterized protein</fullName>
    </submittedName>
</protein>
<reference evidence="1 2" key="1">
    <citation type="submission" date="2015-12" db="EMBL/GenBank/DDBJ databases">
        <title>Draft genome sequence of Moniliophthora roreri, the causal agent of frosty pod rot of cacao.</title>
        <authorList>
            <person name="Aime M.C."/>
            <person name="Diaz-Valderrama J.R."/>
            <person name="Kijpornyongpan T."/>
            <person name="Phillips-Mora W."/>
        </authorList>
    </citation>
    <scope>NUCLEOTIDE SEQUENCE [LARGE SCALE GENOMIC DNA]</scope>
    <source>
        <strain evidence="1 2">MCA 2952</strain>
    </source>
</reference>